<dbReference type="KEGG" id="gsn:YC6258_02909"/>
<dbReference type="STRING" id="1445510.YC6258_02909"/>
<gene>
    <name evidence="1" type="ORF">YC6258_02909</name>
</gene>
<dbReference type="HOGENOM" id="CLU_2935065_0_0_6"/>
<reference evidence="1 2" key="1">
    <citation type="submission" date="2014-01" db="EMBL/GenBank/DDBJ databases">
        <title>Full genme sequencing of cellulolytic bacterium Gynuella sunshinyii YC6258T gen. nov., sp. nov.</title>
        <authorList>
            <person name="Khan H."/>
            <person name="Chung E.J."/>
            <person name="Chung Y.R."/>
        </authorList>
    </citation>
    <scope>NUCLEOTIDE SEQUENCE [LARGE SCALE GENOMIC DNA]</scope>
    <source>
        <strain evidence="1 2">YC6258</strain>
    </source>
</reference>
<accession>A0A0C5VJV0</accession>
<organism evidence="1 2">
    <name type="scientific">Gynuella sunshinyii YC6258</name>
    <dbReference type="NCBI Taxonomy" id="1445510"/>
    <lineage>
        <taxon>Bacteria</taxon>
        <taxon>Pseudomonadati</taxon>
        <taxon>Pseudomonadota</taxon>
        <taxon>Gammaproteobacteria</taxon>
        <taxon>Oceanospirillales</taxon>
        <taxon>Saccharospirillaceae</taxon>
        <taxon>Gynuella</taxon>
    </lineage>
</organism>
<name>A0A0C5VJV0_9GAMM</name>
<keyword evidence="2" id="KW-1185">Reference proteome</keyword>
<dbReference type="AlphaFoldDB" id="A0A0C5VJV0"/>
<protein>
    <submittedName>
        <fullName evidence="1">Uncharacterized protein</fullName>
    </submittedName>
</protein>
<sequence>MSACPETNIPFKYCTEFYHSNNDSPPGQLNPKGITDTKYQQHNLLLSKLTMTGKYFFLIN</sequence>
<dbReference type="Proteomes" id="UP000032266">
    <property type="component" value="Chromosome"/>
</dbReference>
<dbReference type="EMBL" id="CP007142">
    <property type="protein sequence ID" value="AJQ94947.1"/>
    <property type="molecule type" value="Genomic_DNA"/>
</dbReference>
<proteinExistence type="predicted"/>
<evidence type="ECO:0000313" key="2">
    <source>
        <dbReference type="Proteomes" id="UP000032266"/>
    </source>
</evidence>
<evidence type="ECO:0000313" key="1">
    <source>
        <dbReference type="EMBL" id="AJQ94947.1"/>
    </source>
</evidence>